<evidence type="ECO:0000256" key="1">
    <source>
        <dbReference type="SAM" id="SignalP"/>
    </source>
</evidence>
<reference evidence="2" key="1">
    <citation type="journal article" date="2021" name="Front. Microbiol.">
        <title>Comprehensive Comparative Genomics and Phenotyping of Methylobacterium Species.</title>
        <authorList>
            <person name="Alessa O."/>
            <person name="Ogura Y."/>
            <person name="Fujitani Y."/>
            <person name="Takami H."/>
            <person name="Hayashi T."/>
            <person name="Sahin N."/>
            <person name="Tani A."/>
        </authorList>
    </citation>
    <scope>NUCLEOTIDE SEQUENCE</scope>
    <source>
        <strain evidence="2">KCTC 52305</strain>
    </source>
</reference>
<evidence type="ECO:0000313" key="2">
    <source>
        <dbReference type="EMBL" id="GJD47500.1"/>
    </source>
</evidence>
<proteinExistence type="predicted"/>
<keyword evidence="3" id="KW-1185">Reference proteome</keyword>
<protein>
    <recommendedName>
        <fullName evidence="4">Copper chaperone PCu(A)C</fullName>
    </recommendedName>
</protein>
<name>A0ABQ4QRT4_9HYPH</name>
<comment type="caution">
    <text evidence="2">The sequence shown here is derived from an EMBL/GenBank/DDBJ whole genome shotgun (WGS) entry which is preliminary data.</text>
</comment>
<reference evidence="2" key="2">
    <citation type="submission" date="2021-08" db="EMBL/GenBank/DDBJ databases">
        <authorList>
            <person name="Tani A."/>
            <person name="Ola A."/>
            <person name="Ogura Y."/>
            <person name="Katsura K."/>
            <person name="Hayashi T."/>
        </authorList>
    </citation>
    <scope>NUCLEOTIDE SEQUENCE</scope>
    <source>
        <strain evidence="2">KCTC 52305</strain>
    </source>
</reference>
<dbReference type="EMBL" id="BPQH01000001">
    <property type="protein sequence ID" value="GJD47500.1"/>
    <property type="molecule type" value="Genomic_DNA"/>
</dbReference>
<feature type="signal peptide" evidence="1">
    <location>
        <begin position="1"/>
        <end position="22"/>
    </location>
</feature>
<sequence>MLKRILIAGGLVAAGGLGSAVAQGTFTAWGHEFTLSPFQAQTLETAVATDRATGRRLMIVKMKGGRMMALVSPQRMQPVGEMGEDDPM</sequence>
<organism evidence="2 3">
    <name type="scientific">Methylobacterium crusticola</name>
    <dbReference type="NCBI Taxonomy" id="1697972"/>
    <lineage>
        <taxon>Bacteria</taxon>
        <taxon>Pseudomonadati</taxon>
        <taxon>Pseudomonadota</taxon>
        <taxon>Alphaproteobacteria</taxon>
        <taxon>Hyphomicrobiales</taxon>
        <taxon>Methylobacteriaceae</taxon>
        <taxon>Methylobacterium</taxon>
    </lineage>
</organism>
<feature type="chain" id="PRO_5046853600" description="Copper chaperone PCu(A)C" evidence="1">
    <location>
        <begin position="23"/>
        <end position="88"/>
    </location>
</feature>
<dbReference type="RefSeq" id="WP_128560447.1">
    <property type="nucleotide sequence ID" value="NZ_BPQH01000001.1"/>
</dbReference>
<evidence type="ECO:0000313" key="3">
    <source>
        <dbReference type="Proteomes" id="UP001055167"/>
    </source>
</evidence>
<accession>A0ABQ4QRT4</accession>
<evidence type="ECO:0008006" key="4">
    <source>
        <dbReference type="Google" id="ProtNLM"/>
    </source>
</evidence>
<keyword evidence="1" id="KW-0732">Signal</keyword>
<gene>
    <name evidence="2" type="ORF">OPKNFCMD_0208</name>
</gene>
<dbReference type="Proteomes" id="UP001055167">
    <property type="component" value="Unassembled WGS sequence"/>
</dbReference>